<organism evidence="3">
    <name type="scientific">hydrothermal vent metagenome</name>
    <dbReference type="NCBI Taxonomy" id="652676"/>
    <lineage>
        <taxon>unclassified sequences</taxon>
        <taxon>metagenomes</taxon>
        <taxon>ecological metagenomes</taxon>
    </lineage>
</organism>
<accession>A0A160TJU2</accession>
<reference evidence="3" key="1">
    <citation type="submission" date="2015-10" db="EMBL/GenBank/DDBJ databases">
        <authorList>
            <person name="Gilbert D.G."/>
        </authorList>
    </citation>
    <scope>NUCLEOTIDE SEQUENCE</scope>
</reference>
<proteinExistence type="predicted"/>
<feature type="compositionally biased region" description="Polar residues" evidence="1">
    <location>
        <begin position="8"/>
        <end position="24"/>
    </location>
</feature>
<dbReference type="InterPro" id="IPR018673">
    <property type="entry name" value="DUF2141"/>
</dbReference>
<keyword evidence="2" id="KW-0812">Transmembrane</keyword>
<keyword evidence="2" id="KW-0472">Membrane</keyword>
<keyword evidence="2" id="KW-1133">Transmembrane helix</keyword>
<sequence length="187" mass="19780">MPKLASMPTPSSIPSSRLSATTQEASSKKRAAMLSDRVRAAIVVAIGFIGVAAAPAPTGTLTLRIDNVRNSTGVVHVDICPQAQFLKDDCPYVGDAQAHAGVTVVTVHNLPPGRYAAQIFHDENRNKKVDRALFGVPKEGVGFSNDARISLGPPKWADAVFAFNGGEQTIGLKMRYFLGPSGPAKAR</sequence>
<evidence type="ECO:0000256" key="1">
    <source>
        <dbReference type="SAM" id="MobiDB-lite"/>
    </source>
</evidence>
<evidence type="ECO:0008006" key="4">
    <source>
        <dbReference type="Google" id="ProtNLM"/>
    </source>
</evidence>
<dbReference type="EMBL" id="CZQE01000254">
    <property type="protein sequence ID" value="CUS45400.1"/>
    <property type="molecule type" value="Genomic_DNA"/>
</dbReference>
<dbReference type="Pfam" id="PF09912">
    <property type="entry name" value="DUF2141"/>
    <property type="match status" value="1"/>
</dbReference>
<name>A0A160TJU2_9ZZZZ</name>
<evidence type="ECO:0000313" key="3">
    <source>
        <dbReference type="EMBL" id="CUS45400.1"/>
    </source>
</evidence>
<feature type="region of interest" description="Disordered" evidence="1">
    <location>
        <begin position="1"/>
        <end position="24"/>
    </location>
</feature>
<gene>
    <name evidence="3" type="ORF">MGWOODY_Smn3343</name>
</gene>
<feature type="transmembrane region" description="Helical" evidence="2">
    <location>
        <begin position="38"/>
        <end position="56"/>
    </location>
</feature>
<dbReference type="AlphaFoldDB" id="A0A160TJU2"/>
<protein>
    <recommendedName>
        <fullName evidence="4">DUF2141 domain-containing protein</fullName>
    </recommendedName>
</protein>
<evidence type="ECO:0000256" key="2">
    <source>
        <dbReference type="SAM" id="Phobius"/>
    </source>
</evidence>